<gene>
    <name evidence="1" type="ORF">SAMN05660836_02110</name>
</gene>
<reference evidence="1 2" key="1">
    <citation type="submission" date="2016-10" db="EMBL/GenBank/DDBJ databases">
        <authorList>
            <person name="de Groot N.N."/>
        </authorList>
    </citation>
    <scope>NUCLEOTIDE SEQUENCE [LARGE SCALE GENOMIC DNA]</scope>
    <source>
        <strain evidence="1 2">DSM 9990</strain>
    </source>
</reference>
<dbReference type="AlphaFoldDB" id="A0A1I4V4V0"/>
<dbReference type="STRING" id="39841.SAMN05660836_02110"/>
<accession>A0A1I4V4V0</accession>
<proteinExistence type="predicted"/>
<dbReference type="RefSeq" id="WP_093395651.1">
    <property type="nucleotide sequence ID" value="NZ_FOUU01000008.1"/>
</dbReference>
<evidence type="ECO:0000313" key="2">
    <source>
        <dbReference type="Proteomes" id="UP000199611"/>
    </source>
</evidence>
<dbReference type="Proteomes" id="UP000199611">
    <property type="component" value="Unassembled WGS sequence"/>
</dbReference>
<evidence type="ECO:0000313" key="1">
    <source>
        <dbReference type="EMBL" id="SFM96257.1"/>
    </source>
</evidence>
<sequence length="201" mass="23264">MTRLLESSLKEYFREAVNEALQELDMEISELAHFYLADLLTRFSEMKTVRETNPVFQNRTFAELYLQSHLLAPSQKAAVLKLLGDTALFLTGLFGDSFRRKLVDIDYYGKIGQASYSALVTLIAYRVITWGVEEVFEELSERFWDMKDILAQVGESGGFIASHDVLRIYERWLKTHSRRDARKLKSLGIIPIDQDPYAFKH</sequence>
<dbReference type="OrthoDB" id="5508063at2"/>
<keyword evidence="2" id="KW-1185">Reference proteome</keyword>
<name>A0A1I4V4V0_9BACT</name>
<protein>
    <submittedName>
        <fullName evidence="1">Uncharacterized protein</fullName>
    </submittedName>
</protein>
<organism evidence="1 2">
    <name type="scientific">Thermodesulforhabdus norvegica</name>
    <dbReference type="NCBI Taxonomy" id="39841"/>
    <lineage>
        <taxon>Bacteria</taxon>
        <taxon>Pseudomonadati</taxon>
        <taxon>Thermodesulfobacteriota</taxon>
        <taxon>Syntrophobacteria</taxon>
        <taxon>Syntrophobacterales</taxon>
        <taxon>Thermodesulforhabdaceae</taxon>
        <taxon>Thermodesulforhabdus</taxon>
    </lineage>
</organism>
<dbReference type="EMBL" id="FOUU01000008">
    <property type="protein sequence ID" value="SFM96257.1"/>
    <property type="molecule type" value="Genomic_DNA"/>
</dbReference>